<dbReference type="Gene3D" id="3.30.560.10">
    <property type="entry name" value="Glucose Oxidase, domain 3"/>
    <property type="match status" value="1"/>
</dbReference>
<dbReference type="Pfam" id="PF00732">
    <property type="entry name" value="GMC_oxred_N"/>
    <property type="match status" value="1"/>
</dbReference>
<dbReference type="GO" id="GO:0050660">
    <property type="term" value="F:flavin adenine dinucleotide binding"/>
    <property type="evidence" value="ECO:0007669"/>
    <property type="project" value="InterPro"/>
</dbReference>
<evidence type="ECO:0000256" key="2">
    <source>
        <dbReference type="ARBA" id="ARBA00010790"/>
    </source>
</evidence>
<organism evidence="7 8">
    <name type="scientific">Elysia marginata</name>
    <dbReference type="NCBI Taxonomy" id="1093978"/>
    <lineage>
        <taxon>Eukaryota</taxon>
        <taxon>Metazoa</taxon>
        <taxon>Spiralia</taxon>
        <taxon>Lophotrochozoa</taxon>
        <taxon>Mollusca</taxon>
        <taxon>Gastropoda</taxon>
        <taxon>Heterobranchia</taxon>
        <taxon>Euthyneura</taxon>
        <taxon>Panpulmonata</taxon>
        <taxon>Sacoglossa</taxon>
        <taxon>Placobranchoidea</taxon>
        <taxon>Plakobranchidae</taxon>
        <taxon>Elysia</taxon>
    </lineage>
</organism>
<dbReference type="EMBL" id="BMAT01004599">
    <property type="protein sequence ID" value="GFR76758.1"/>
    <property type="molecule type" value="Genomic_DNA"/>
</dbReference>
<dbReference type="PANTHER" id="PTHR11552:SF147">
    <property type="entry name" value="CHOLINE DEHYDROGENASE, MITOCHONDRIAL"/>
    <property type="match status" value="1"/>
</dbReference>
<dbReference type="Proteomes" id="UP000762676">
    <property type="component" value="Unassembled WGS sequence"/>
</dbReference>
<evidence type="ECO:0000256" key="1">
    <source>
        <dbReference type="ARBA" id="ARBA00001974"/>
    </source>
</evidence>
<keyword evidence="4 5" id="KW-0274">FAD</keyword>
<dbReference type="GO" id="GO:0016614">
    <property type="term" value="F:oxidoreductase activity, acting on CH-OH group of donors"/>
    <property type="evidence" value="ECO:0007669"/>
    <property type="project" value="InterPro"/>
</dbReference>
<proteinExistence type="inferred from homology"/>
<keyword evidence="8" id="KW-1185">Reference proteome</keyword>
<dbReference type="InterPro" id="IPR036188">
    <property type="entry name" value="FAD/NAD-bd_sf"/>
</dbReference>
<evidence type="ECO:0000259" key="6">
    <source>
        <dbReference type="PROSITE" id="PS00623"/>
    </source>
</evidence>
<comment type="caution">
    <text evidence="7">The sequence shown here is derived from an EMBL/GenBank/DDBJ whole genome shotgun (WGS) entry which is preliminary data.</text>
</comment>
<gene>
    <name evidence="7" type="ORF">ElyMa_002221200</name>
</gene>
<evidence type="ECO:0000256" key="5">
    <source>
        <dbReference type="RuleBase" id="RU003968"/>
    </source>
</evidence>
<feature type="domain" description="Glucose-methanol-choline oxidoreductase N-terminal" evidence="6">
    <location>
        <begin position="120"/>
        <end position="143"/>
    </location>
</feature>
<comment type="cofactor">
    <cofactor evidence="1">
        <name>FAD</name>
        <dbReference type="ChEBI" id="CHEBI:57692"/>
    </cofactor>
</comment>
<evidence type="ECO:0000313" key="7">
    <source>
        <dbReference type="EMBL" id="GFR76758.1"/>
    </source>
</evidence>
<dbReference type="Gene3D" id="3.50.50.60">
    <property type="entry name" value="FAD/NAD(P)-binding domain"/>
    <property type="match status" value="1"/>
</dbReference>
<dbReference type="SUPFAM" id="SSF51905">
    <property type="entry name" value="FAD/NAD(P)-binding domain"/>
    <property type="match status" value="1"/>
</dbReference>
<evidence type="ECO:0000313" key="8">
    <source>
        <dbReference type="Proteomes" id="UP000762676"/>
    </source>
</evidence>
<name>A0AAV4FVJ5_9GAST</name>
<comment type="similarity">
    <text evidence="2 5">Belongs to the GMC oxidoreductase family.</text>
</comment>
<dbReference type="InterPro" id="IPR000172">
    <property type="entry name" value="GMC_OxRdtase_N"/>
</dbReference>
<dbReference type="PANTHER" id="PTHR11552">
    <property type="entry name" value="GLUCOSE-METHANOL-CHOLINE GMC OXIDOREDUCTASE"/>
    <property type="match status" value="1"/>
</dbReference>
<accession>A0AAV4FVJ5</accession>
<evidence type="ECO:0000256" key="4">
    <source>
        <dbReference type="ARBA" id="ARBA00022827"/>
    </source>
</evidence>
<dbReference type="AlphaFoldDB" id="A0AAV4FVJ5"/>
<dbReference type="PROSITE" id="PS00623">
    <property type="entry name" value="GMC_OXRED_1"/>
    <property type="match status" value="1"/>
</dbReference>
<reference evidence="7 8" key="1">
    <citation type="journal article" date="2021" name="Elife">
        <title>Chloroplast acquisition without the gene transfer in kleptoplastic sea slugs, Plakobranchus ocellatus.</title>
        <authorList>
            <person name="Maeda T."/>
            <person name="Takahashi S."/>
            <person name="Yoshida T."/>
            <person name="Shimamura S."/>
            <person name="Takaki Y."/>
            <person name="Nagai Y."/>
            <person name="Toyoda A."/>
            <person name="Suzuki Y."/>
            <person name="Arimoto A."/>
            <person name="Ishii H."/>
            <person name="Satoh N."/>
            <person name="Nishiyama T."/>
            <person name="Hasebe M."/>
            <person name="Maruyama T."/>
            <person name="Minagawa J."/>
            <person name="Obokata J."/>
            <person name="Shigenobu S."/>
        </authorList>
    </citation>
    <scope>NUCLEOTIDE SEQUENCE [LARGE SCALE GENOMIC DNA]</scope>
</reference>
<keyword evidence="3 5" id="KW-0285">Flavoprotein</keyword>
<sequence length="393" mass="44763">MWWNLFNTVLICAAYCLYQSYYVYHIPQYKQVDKPRDTYDYIVVGGGSAGSVLAARLSENSSVSVLLLEAGPSDLGHTELDTPNLVANLWYSAFDWMFFSEPQKQNSLGLKEKRASYPRGRVLGGSSQINYMQWARGNRRDFDRWAELGCQGWSYKDVLPYFLKSEDIIPEHLAKDTKFRAKGGPMKITELKGYELCQPFVDALTSLGYKERDYNGENQEGVSRVQANIYKGERWSAARAYLWPAAQRENLDILTDSLVTKVDILYVWEQNHQDTQQRDGRLLPFVAKTQEVLCETRQSDHGRIVRAPALEDRAVSTLRACTSCYCVYGCAGNNTWSSLAAYWENNPVCPTVIGLSQSRCYWRLLEWRITSTLDHKSLLLPSVLACRSGGELL</sequence>
<dbReference type="InterPro" id="IPR012132">
    <property type="entry name" value="GMC_OxRdtase"/>
</dbReference>
<evidence type="ECO:0000256" key="3">
    <source>
        <dbReference type="ARBA" id="ARBA00022630"/>
    </source>
</evidence>
<protein>
    <submittedName>
        <fullName evidence="7">Oxygen-dependent choline dehydrogenase</fullName>
    </submittedName>
</protein>